<dbReference type="FunFam" id="2.10.25.10:FF:000279">
    <property type="entry name" value="Neurogenic locus notch 1"/>
    <property type="match status" value="1"/>
</dbReference>
<dbReference type="SUPFAM" id="SSF57184">
    <property type="entry name" value="Growth factor receptor domain"/>
    <property type="match status" value="1"/>
</dbReference>
<feature type="domain" description="EGF-like" evidence="10">
    <location>
        <begin position="273"/>
        <end position="310"/>
    </location>
</feature>
<keyword evidence="3 8" id="KW-0245">EGF-like domain</keyword>
<evidence type="ECO:0000259" key="10">
    <source>
        <dbReference type="PROSITE" id="PS50026"/>
    </source>
</evidence>
<feature type="domain" description="EGF-like" evidence="10">
    <location>
        <begin position="351"/>
        <end position="388"/>
    </location>
</feature>
<keyword evidence="4" id="KW-0732">Signal</keyword>
<reference evidence="11 12" key="1">
    <citation type="submission" date="2024-11" db="EMBL/GenBank/DDBJ databases">
        <title>Chromosome-level genome assembly of the freshwater bivalve Anodonta woodiana.</title>
        <authorList>
            <person name="Chen X."/>
        </authorList>
    </citation>
    <scope>NUCLEOTIDE SEQUENCE [LARGE SCALE GENOMIC DNA]</scope>
    <source>
        <strain evidence="11">MN2024</strain>
        <tissue evidence="11">Gills</tissue>
    </source>
</reference>
<feature type="domain" description="EGF-like" evidence="10">
    <location>
        <begin position="156"/>
        <end position="192"/>
    </location>
</feature>
<keyword evidence="9" id="KW-1133">Transmembrane helix</keyword>
<dbReference type="PRINTS" id="PR00010">
    <property type="entry name" value="EGFBLOOD"/>
</dbReference>
<feature type="disulfide bond" evidence="8">
    <location>
        <begin position="415"/>
        <end position="424"/>
    </location>
</feature>
<accession>A0ABD3UXJ7</accession>
<feature type="domain" description="EGF-like" evidence="10">
    <location>
        <begin position="427"/>
        <end position="463"/>
    </location>
</feature>
<feature type="disulfide bond" evidence="8">
    <location>
        <begin position="261"/>
        <end position="270"/>
    </location>
</feature>
<dbReference type="InterPro" id="IPR013032">
    <property type="entry name" value="EGF-like_CS"/>
</dbReference>
<evidence type="ECO:0000256" key="9">
    <source>
        <dbReference type="SAM" id="Phobius"/>
    </source>
</evidence>
<dbReference type="PROSITE" id="PS50026">
    <property type="entry name" value="EGF_3"/>
    <property type="match status" value="10"/>
</dbReference>
<dbReference type="PROSITE" id="PS00022">
    <property type="entry name" value="EGF_1"/>
    <property type="match status" value="10"/>
</dbReference>
<comment type="caution">
    <text evidence="8">Lacks conserved residue(s) required for the propagation of feature annotation.</text>
</comment>
<dbReference type="InterPro" id="IPR049883">
    <property type="entry name" value="NOTCH1_EGF-like"/>
</dbReference>
<dbReference type="Pfam" id="PF07645">
    <property type="entry name" value="EGF_CA"/>
    <property type="match status" value="4"/>
</dbReference>
<dbReference type="InterPro" id="IPR001881">
    <property type="entry name" value="EGF-like_Ca-bd_dom"/>
</dbReference>
<dbReference type="FunFam" id="2.10.25.10:FF:000321">
    <property type="entry name" value="Protein delta homolog 1"/>
    <property type="match status" value="1"/>
</dbReference>
<evidence type="ECO:0000256" key="8">
    <source>
        <dbReference type="PROSITE-ProRule" id="PRU00076"/>
    </source>
</evidence>
<feature type="disulfide bond" evidence="8">
    <location>
        <begin position="378"/>
        <end position="387"/>
    </location>
</feature>
<dbReference type="CDD" id="cd00054">
    <property type="entry name" value="EGF_CA"/>
    <property type="match status" value="8"/>
</dbReference>
<feature type="disulfide bond" evidence="8">
    <location>
        <begin position="122"/>
        <end position="132"/>
    </location>
</feature>
<dbReference type="InterPro" id="IPR000742">
    <property type="entry name" value="EGF"/>
</dbReference>
<dbReference type="PANTHER" id="PTHR45836">
    <property type="entry name" value="SLIT HOMOLOG"/>
    <property type="match status" value="1"/>
</dbReference>
<dbReference type="Pfam" id="PF00008">
    <property type="entry name" value="EGF"/>
    <property type="match status" value="4"/>
</dbReference>
<feature type="disulfide bond" evidence="8">
    <location>
        <begin position="223"/>
        <end position="232"/>
    </location>
</feature>
<feature type="transmembrane region" description="Helical" evidence="9">
    <location>
        <begin position="577"/>
        <end position="600"/>
    </location>
</feature>
<feature type="disulfide bond" evidence="8">
    <location>
        <begin position="144"/>
        <end position="153"/>
    </location>
</feature>
<feature type="domain" description="EGF-like" evidence="10">
    <location>
        <begin position="193"/>
        <end position="233"/>
    </location>
</feature>
<dbReference type="FunFam" id="2.10.25.10:FF:000014">
    <property type="entry name" value="Latent-transforming growth factor beta-binding protein 3"/>
    <property type="match status" value="1"/>
</dbReference>
<keyword evidence="9" id="KW-0472">Membrane</keyword>
<evidence type="ECO:0000256" key="7">
    <source>
        <dbReference type="ARBA" id="ARBA00023180"/>
    </source>
</evidence>
<evidence type="ECO:0000256" key="4">
    <source>
        <dbReference type="ARBA" id="ARBA00022729"/>
    </source>
</evidence>
<evidence type="ECO:0000256" key="1">
    <source>
        <dbReference type="ARBA" id="ARBA00004613"/>
    </source>
</evidence>
<dbReference type="SMART" id="SM00179">
    <property type="entry name" value="EGF_CA"/>
    <property type="match status" value="9"/>
</dbReference>
<feature type="domain" description="EGF-like" evidence="10">
    <location>
        <begin position="235"/>
        <end position="271"/>
    </location>
</feature>
<dbReference type="InterPro" id="IPR009030">
    <property type="entry name" value="Growth_fac_rcpt_cys_sf"/>
</dbReference>
<keyword evidence="9" id="KW-0812">Transmembrane</keyword>
<evidence type="ECO:0000313" key="12">
    <source>
        <dbReference type="Proteomes" id="UP001634394"/>
    </source>
</evidence>
<dbReference type="InterPro" id="IPR000152">
    <property type="entry name" value="EGF-type_Asp/Asn_hydroxyl_site"/>
</dbReference>
<feature type="disulfide bond" evidence="8">
    <location>
        <begin position="182"/>
        <end position="191"/>
    </location>
</feature>
<dbReference type="PROSITE" id="PS00010">
    <property type="entry name" value="ASX_HYDROXYL"/>
    <property type="match status" value="7"/>
</dbReference>
<dbReference type="InterPro" id="IPR051355">
    <property type="entry name" value="Notch/Slit_guidance"/>
</dbReference>
<keyword evidence="6 8" id="KW-1015">Disulfide bond</keyword>
<evidence type="ECO:0000313" key="11">
    <source>
        <dbReference type="EMBL" id="KAL3853108.1"/>
    </source>
</evidence>
<dbReference type="FunFam" id="2.10.25.10:FF:000472">
    <property type="entry name" value="Uncharacterized protein, isoform A"/>
    <property type="match status" value="2"/>
</dbReference>
<feature type="disulfide bond" evidence="8">
    <location>
        <begin position="339"/>
        <end position="348"/>
    </location>
</feature>
<feature type="domain" description="EGF-like" evidence="10">
    <location>
        <begin position="312"/>
        <end position="349"/>
    </location>
</feature>
<dbReference type="Pfam" id="PF12661">
    <property type="entry name" value="hEGF"/>
    <property type="match status" value="1"/>
</dbReference>
<dbReference type="SMART" id="SM00181">
    <property type="entry name" value="EGF"/>
    <property type="match status" value="10"/>
</dbReference>
<keyword evidence="12" id="KW-1185">Reference proteome</keyword>
<sequence length="606" mass="66146">MIGATRLTTGFDLIDGVTKDINLAFSPNLTAARILEVDMSNYIVLKLKIIFWCAPGYEGENCSVSKRNFSCDPGWTGDGCEDKDECKSNPCLHGICQNTIGSFICKCDESWSGPLCQTFHDCWLNPCRHGICNELDKGGYNCVCDPGYTGYNCSVNIDDCVSHSCMNNATCIDGVNNFTCACLPGFVGNLCENNICENVSCSGDHGVCQILSGQDPRGYECICKRGWTGLFCERDQNECLERICEHNGTCINVNGSFSCSCSQFWTGEKCELDIDECSSSPCKNQGTCHNQKGANFTCTCDGGWTGSECSINLNECNRNPNSCLHGKCVDTPGSYRCDCENGWIGENCSKDKNECQDNLNICGKGNCTNSSGGYECTCYSGFKGPHCSDDIDECLVVSCGHGKCMNFPGGYNCVCEKGYNGTHCEEHVYECTESPCKNNARCTNLPGDFNCTCSPGWSGRNCTIPNDQHVGKCDVLQVKFAYSIQHSLENKMNSSIQAFMKKSTCPFADMDTKVFSINESLIRFKTTCGGICVTESQLQTALKSLSTSDKSAMFPIALADNDPTSAENDNSDPLNQIWVPVLIGCLIAFTVIVAIGVILYRRKNIR</sequence>
<feature type="disulfide bond" evidence="8">
    <location>
        <begin position="86"/>
        <end position="96"/>
    </location>
</feature>
<dbReference type="PROSITE" id="PS01186">
    <property type="entry name" value="EGF_2"/>
    <property type="match status" value="8"/>
</dbReference>
<evidence type="ECO:0000256" key="6">
    <source>
        <dbReference type="ARBA" id="ARBA00023157"/>
    </source>
</evidence>
<feature type="domain" description="EGF-like" evidence="10">
    <location>
        <begin position="118"/>
        <end position="154"/>
    </location>
</feature>
<evidence type="ECO:0000256" key="3">
    <source>
        <dbReference type="ARBA" id="ARBA00022536"/>
    </source>
</evidence>
<evidence type="ECO:0000256" key="2">
    <source>
        <dbReference type="ARBA" id="ARBA00022525"/>
    </source>
</evidence>
<name>A0ABD3UXJ7_SINWO</name>
<dbReference type="EMBL" id="JBJQND010000015">
    <property type="protein sequence ID" value="KAL3853108.1"/>
    <property type="molecule type" value="Genomic_DNA"/>
</dbReference>
<dbReference type="Proteomes" id="UP001634394">
    <property type="component" value="Unassembled WGS sequence"/>
</dbReference>
<organism evidence="11 12">
    <name type="scientific">Sinanodonta woodiana</name>
    <name type="common">Chinese pond mussel</name>
    <name type="synonym">Anodonta woodiana</name>
    <dbReference type="NCBI Taxonomy" id="1069815"/>
    <lineage>
        <taxon>Eukaryota</taxon>
        <taxon>Metazoa</taxon>
        <taxon>Spiralia</taxon>
        <taxon>Lophotrochozoa</taxon>
        <taxon>Mollusca</taxon>
        <taxon>Bivalvia</taxon>
        <taxon>Autobranchia</taxon>
        <taxon>Heteroconchia</taxon>
        <taxon>Palaeoheterodonta</taxon>
        <taxon>Unionida</taxon>
        <taxon>Unionoidea</taxon>
        <taxon>Unionidae</taxon>
        <taxon>Unioninae</taxon>
        <taxon>Sinanodonta</taxon>
    </lineage>
</organism>
<feature type="disulfide bond" evidence="8">
    <location>
        <begin position="453"/>
        <end position="462"/>
    </location>
</feature>
<protein>
    <recommendedName>
        <fullName evidence="10">EGF-like domain-containing protein</fullName>
    </recommendedName>
</protein>
<dbReference type="PROSITE" id="PS01187">
    <property type="entry name" value="EGF_CA"/>
    <property type="match status" value="3"/>
</dbReference>
<evidence type="ECO:0000256" key="5">
    <source>
        <dbReference type="ARBA" id="ARBA00022737"/>
    </source>
</evidence>
<dbReference type="PANTHER" id="PTHR45836:SF13">
    <property type="entry name" value="PROTEIN CRUMBS"/>
    <property type="match status" value="1"/>
</dbReference>
<dbReference type="Gene3D" id="2.10.25.10">
    <property type="entry name" value="Laminin"/>
    <property type="match status" value="10"/>
</dbReference>
<dbReference type="AlphaFoldDB" id="A0ABD3UXJ7"/>
<dbReference type="InterPro" id="IPR018097">
    <property type="entry name" value="EGF_Ca-bd_CS"/>
</dbReference>
<dbReference type="FunFam" id="2.10.25.10:FF:000173">
    <property type="entry name" value="Neurogenic locus notch protein 2"/>
    <property type="match status" value="1"/>
</dbReference>
<proteinExistence type="predicted"/>
<feature type="domain" description="EGF-like" evidence="10">
    <location>
        <begin position="82"/>
        <end position="117"/>
    </location>
</feature>
<dbReference type="SUPFAM" id="SSF57196">
    <property type="entry name" value="EGF/Laminin"/>
    <property type="match status" value="6"/>
</dbReference>
<feature type="domain" description="EGF-like" evidence="10">
    <location>
        <begin position="390"/>
        <end position="425"/>
    </location>
</feature>
<comment type="subcellular location">
    <subcellularLocation>
        <location evidence="1">Secreted</location>
    </subcellularLocation>
</comment>
<dbReference type="GO" id="GO:0005576">
    <property type="term" value="C:extracellular region"/>
    <property type="evidence" value="ECO:0007669"/>
    <property type="project" value="UniProtKB-SubCell"/>
</dbReference>
<gene>
    <name evidence="11" type="ORF">ACJMK2_016685</name>
</gene>
<feature type="disulfide bond" evidence="8">
    <location>
        <begin position="300"/>
        <end position="309"/>
    </location>
</feature>
<feature type="disulfide bond" evidence="8">
    <location>
        <begin position="107"/>
        <end position="116"/>
    </location>
</feature>
<keyword evidence="2" id="KW-0964">Secreted</keyword>
<feature type="disulfide bond" evidence="8">
    <location>
        <begin position="394"/>
        <end position="404"/>
    </location>
</feature>
<keyword evidence="7" id="KW-0325">Glycoprotein</keyword>
<comment type="caution">
    <text evidence="11">The sequence shown here is derived from an EMBL/GenBank/DDBJ whole genome shotgun (WGS) entry which is preliminary data.</text>
</comment>
<keyword evidence="5" id="KW-0677">Repeat</keyword>